<keyword evidence="2" id="KW-1185">Reference proteome</keyword>
<comment type="caution">
    <text evidence="1">The sequence shown here is derived from an EMBL/GenBank/DDBJ whole genome shotgun (WGS) entry which is preliminary data.</text>
</comment>
<gene>
    <name evidence="1" type="ORF">ABDJ34_08135</name>
</gene>
<name>A0ABW9KDV5_9FIRM</name>
<dbReference type="EMBL" id="JBDLBQ010000007">
    <property type="protein sequence ID" value="MFN2102868.1"/>
    <property type="molecule type" value="Genomic_DNA"/>
</dbReference>
<protein>
    <recommendedName>
        <fullName evidence="3">Transcriptional regulator</fullName>
    </recommendedName>
</protein>
<organism evidence="1 2">
    <name type="scientific">Finegoldia dalianensis</name>
    <dbReference type="NCBI Taxonomy" id="3145239"/>
    <lineage>
        <taxon>Bacteria</taxon>
        <taxon>Bacillati</taxon>
        <taxon>Bacillota</taxon>
        <taxon>Tissierellia</taxon>
        <taxon>Tissierellales</taxon>
        <taxon>Peptoniphilaceae</taxon>
        <taxon>Finegoldia</taxon>
    </lineage>
</organism>
<accession>A0ABW9KDV5</accession>
<sequence>MKLIGLKVDENPLVVEFVWSPDKKREESSIYQEPYNNMLFELKDQEKIGEIMDYFVKKCDEDKSPQSLFQSKGIDYKTLMKYFKDDSDFDEVLDHMVDLLNISLSDEDRNYIACIDVSFPETWKVDII</sequence>
<reference evidence="1 2" key="1">
    <citation type="journal article" date="2024" name="Anaerobe">
        <title>The identification of Finegoldia dalianensis sp. nov., isolated from the pus of a patient with skin abscess and genomic analysis of the strains belonging to Finegoldia genus.</title>
        <authorList>
            <person name="Li Y."/>
            <person name="Wang Y."/>
            <person name="Xiao D."/>
            <person name="Wang J."/>
            <person name="Jin D."/>
        </authorList>
    </citation>
    <scope>NUCLEOTIDE SEQUENCE [LARGE SCALE GENOMIC DNA]</scope>
    <source>
        <strain evidence="1 2">LY240594</strain>
    </source>
</reference>
<evidence type="ECO:0000313" key="2">
    <source>
        <dbReference type="Proteomes" id="UP001634413"/>
    </source>
</evidence>
<dbReference type="RefSeq" id="WP_412702010.1">
    <property type="nucleotide sequence ID" value="NZ_JBDLBQ010000007.1"/>
</dbReference>
<evidence type="ECO:0008006" key="3">
    <source>
        <dbReference type="Google" id="ProtNLM"/>
    </source>
</evidence>
<dbReference type="Proteomes" id="UP001634413">
    <property type="component" value="Unassembled WGS sequence"/>
</dbReference>
<proteinExistence type="predicted"/>
<evidence type="ECO:0000313" key="1">
    <source>
        <dbReference type="EMBL" id="MFN2102868.1"/>
    </source>
</evidence>